<keyword evidence="3" id="KW-1185">Reference proteome</keyword>
<sequence>MSTDADDLVTAAAVARRAGVGRAAVSNWRKRHDDFPRPRDGLYSWPEVLRWLRATGKADQLAVAGQTDTGTQRLDGVVAGSIAGVAVVPQERAVDGLGDHELLARTMAALLPFPDDLGDPEAGGTPDTGEPPVVLDPSCAGGLLLAAVADRFGDHVVLVGHEGDEAVARTAADRLRAHPHAPPYAVLSAEPGGDDRLAPYRGRAAGVLCTGPALTRSAPRPTGGRDDTPRHDLGWIGYVLSLLRPRGTAVVAVPPTVAALGSGRDLRAELVRSGTLRTVVALPATLTGATGSTLHLWVLRRPPVDDRPVRMVALDHLADPADLPTDDRGWERLIADADPERVRAVARLDLLDGGVDLSPRRHVADVGVAPADELNDIVRRLRAAFGGVSDAIPDPVGSPGNRERPTVTIAELERAGALRVRARDTTPRAGDVLLRVLGRPPVVANGTADDDRGVAQVVEIAPGKLDAHFLALFLRAEVAGLPVSNTHGAISRDDLRRCRIPRMPPAEQRRYGAHFRHVVDLQAAMAALAGLGQGVLEQTLHGLTIGALLPTVTTHRENIATEPSESETP</sequence>
<protein>
    <submittedName>
        <fullName evidence="2">N-6 DNA methylase</fullName>
    </submittedName>
</protein>
<organism evidence="2 3">
    <name type="scientific">Pseudonocardia tropica</name>
    <dbReference type="NCBI Taxonomy" id="681289"/>
    <lineage>
        <taxon>Bacteria</taxon>
        <taxon>Bacillati</taxon>
        <taxon>Actinomycetota</taxon>
        <taxon>Actinomycetes</taxon>
        <taxon>Pseudonocardiales</taxon>
        <taxon>Pseudonocardiaceae</taxon>
        <taxon>Pseudonocardia</taxon>
    </lineage>
</organism>
<dbReference type="InterPro" id="IPR029063">
    <property type="entry name" value="SAM-dependent_MTases_sf"/>
</dbReference>
<dbReference type="GO" id="GO:0032259">
    <property type="term" value="P:methylation"/>
    <property type="evidence" value="ECO:0007669"/>
    <property type="project" value="UniProtKB-KW"/>
</dbReference>
<dbReference type="Gene3D" id="3.40.50.150">
    <property type="entry name" value="Vaccinia Virus protein VP39"/>
    <property type="match status" value="1"/>
</dbReference>
<dbReference type="PANTHER" id="PTHR42998">
    <property type="entry name" value="TYPE I RESTRICTION ENZYME HINDVIIP M PROTEIN-RELATED"/>
    <property type="match status" value="1"/>
</dbReference>
<keyword evidence="2" id="KW-0808">Transferase</keyword>
<feature type="domain" description="DNA methylase adenine-specific" evidence="1">
    <location>
        <begin position="228"/>
        <end position="303"/>
    </location>
</feature>
<evidence type="ECO:0000313" key="2">
    <source>
        <dbReference type="EMBL" id="MEQ3540053.1"/>
    </source>
</evidence>
<dbReference type="PANTHER" id="PTHR42998:SF1">
    <property type="entry name" value="TYPE I RESTRICTION ENZYME HINDI METHYLASE SUBUNIT"/>
    <property type="match status" value="1"/>
</dbReference>
<dbReference type="SUPFAM" id="SSF53335">
    <property type="entry name" value="S-adenosyl-L-methionine-dependent methyltransferases"/>
    <property type="match status" value="1"/>
</dbReference>
<reference evidence="2 3" key="1">
    <citation type="submission" date="2024-03" db="EMBL/GenBank/DDBJ databases">
        <title>Draft genome sequence of Pseudonocardia tropica JCM 19149.</title>
        <authorList>
            <person name="Butdee W."/>
            <person name="Duangmal K."/>
        </authorList>
    </citation>
    <scope>NUCLEOTIDE SEQUENCE [LARGE SCALE GENOMIC DNA]</scope>
    <source>
        <strain evidence="2 3">JCM 19149</strain>
    </source>
</reference>
<evidence type="ECO:0000313" key="3">
    <source>
        <dbReference type="Proteomes" id="UP001464923"/>
    </source>
</evidence>
<gene>
    <name evidence="2" type="ORF">WHI96_14585</name>
</gene>
<name>A0ABV1JXK2_9PSEU</name>
<dbReference type="GO" id="GO:0008168">
    <property type="term" value="F:methyltransferase activity"/>
    <property type="evidence" value="ECO:0007669"/>
    <property type="project" value="UniProtKB-KW"/>
</dbReference>
<dbReference type="Pfam" id="PF02384">
    <property type="entry name" value="N6_Mtase"/>
    <property type="match status" value="1"/>
</dbReference>
<dbReference type="EMBL" id="JBEDNP010000008">
    <property type="protein sequence ID" value="MEQ3540053.1"/>
    <property type="molecule type" value="Genomic_DNA"/>
</dbReference>
<keyword evidence="2" id="KW-0489">Methyltransferase</keyword>
<dbReference type="InterPro" id="IPR052916">
    <property type="entry name" value="Type-I_RE_MTase_Subunit"/>
</dbReference>
<proteinExistence type="predicted"/>
<evidence type="ECO:0000259" key="1">
    <source>
        <dbReference type="Pfam" id="PF02384"/>
    </source>
</evidence>
<dbReference type="Proteomes" id="UP001464923">
    <property type="component" value="Unassembled WGS sequence"/>
</dbReference>
<comment type="caution">
    <text evidence="2">The sequence shown here is derived from an EMBL/GenBank/DDBJ whole genome shotgun (WGS) entry which is preliminary data.</text>
</comment>
<dbReference type="InterPro" id="IPR003356">
    <property type="entry name" value="DNA_methylase_A-5"/>
</dbReference>
<dbReference type="RefSeq" id="WP_345646629.1">
    <property type="nucleotide sequence ID" value="NZ_BAABLY010000041.1"/>
</dbReference>
<accession>A0ABV1JXK2</accession>